<dbReference type="GO" id="GO:0004359">
    <property type="term" value="F:glutaminase activity"/>
    <property type="evidence" value="ECO:0007669"/>
    <property type="project" value="UniProtKB-UniRule"/>
</dbReference>
<dbReference type="CDD" id="cd01750">
    <property type="entry name" value="GATase1_CobQ"/>
    <property type="match status" value="1"/>
</dbReference>
<dbReference type="HAMAP" id="MF_02213">
    <property type="entry name" value="Lipid_II_synth_GatD"/>
    <property type="match status" value="1"/>
</dbReference>
<dbReference type="UniPathway" id="UPA00219"/>
<dbReference type="PANTHER" id="PTHR21343:SF9">
    <property type="entry name" value="LIPID II ISOGLUTAMINYL SYNTHASE (GLUTAMINE-HYDROLYZING) SUBUNIT GATD"/>
    <property type="match status" value="1"/>
</dbReference>
<keyword evidence="5" id="KW-1185">Reference proteome</keyword>
<dbReference type="GO" id="GO:0008360">
    <property type="term" value="P:regulation of cell shape"/>
    <property type="evidence" value="ECO:0007669"/>
    <property type="project" value="UniProtKB-KW"/>
</dbReference>
<dbReference type="InterPro" id="IPR029062">
    <property type="entry name" value="Class_I_gatase-like"/>
</dbReference>
<dbReference type="SUPFAM" id="SSF52317">
    <property type="entry name" value="Class I glutamine amidotransferase-like"/>
    <property type="match status" value="1"/>
</dbReference>
<dbReference type="EMBL" id="MWWU01000004">
    <property type="protein sequence ID" value="OZG55233.1"/>
    <property type="molecule type" value="Genomic_DNA"/>
</dbReference>
<keyword evidence="2" id="KW-0378">Hydrolase</keyword>
<dbReference type="EC" id="3.5.1.2" evidence="2"/>
<dbReference type="PROSITE" id="PS51274">
    <property type="entry name" value="GATASE_COBBQ"/>
    <property type="match status" value="1"/>
</dbReference>
<evidence type="ECO:0000256" key="1">
    <source>
        <dbReference type="ARBA" id="ARBA00022962"/>
    </source>
</evidence>
<comment type="similarity">
    <text evidence="2">Belongs to the CobB/CobQ family. GatD subfamily.</text>
</comment>
<dbReference type="AlphaFoldDB" id="A0A261F882"/>
<name>A0A261F882_9BIFI</name>
<keyword evidence="2" id="KW-0961">Cell wall biogenesis/degradation</keyword>
<comment type="catalytic activity">
    <reaction evidence="2">
        <text>L-glutamine + H2O = L-glutamate + NH4(+)</text>
        <dbReference type="Rhea" id="RHEA:15889"/>
        <dbReference type="ChEBI" id="CHEBI:15377"/>
        <dbReference type="ChEBI" id="CHEBI:28938"/>
        <dbReference type="ChEBI" id="CHEBI:29985"/>
        <dbReference type="ChEBI" id="CHEBI:58359"/>
        <dbReference type="EC" id="3.5.1.2"/>
    </reaction>
</comment>
<dbReference type="Proteomes" id="UP000228976">
    <property type="component" value="Unassembled WGS sequence"/>
</dbReference>
<keyword evidence="2" id="KW-0573">Peptidoglycan synthesis</keyword>
<evidence type="ECO:0000313" key="5">
    <source>
        <dbReference type="Proteomes" id="UP000228976"/>
    </source>
</evidence>
<dbReference type="GO" id="GO:0016740">
    <property type="term" value="F:transferase activity"/>
    <property type="evidence" value="ECO:0007669"/>
    <property type="project" value="UniProtKB-KW"/>
</dbReference>
<dbReference type="InterPro" id="IPR043702">
    <property type="entry name" value="Lipid_II_synth_GatD"/>
</dbReference>
<organism evidence="4 5">
    <name type="scientific">Aeriscardovia aeriphila</name>
    <dbReference type="NCBI Taxonomy" id="218139"/>
    <lineage>
        <taxon>Bacteria</taxon>
        <taxon>Bacillati</taxon>
        <taxon>Actinomycetota</taxon>
        <taxon>Actinomycetes</taxon>
        <taxon>Bifidobacteriales</taxon>
        <taxon>Bifidobacteriaceae</taxon>
        <taxon>Aeriscardovia</taxon>
    </lineage>
</organism>
<dbReference type="GO" id="GO:0009252">
    <property type="term" value="P:peptidoglycan biosynthetic process"/>
    <property type="evidence" value="ECO:0007669"/>
    <property type="project" value="UniProtKB-UniRule"/>
</dbReference>
<feature type="binding site" evidence="2">
    <location>
        <position position="169"/>
    </location>
    <ligand>
        <name>substrate</name>
    </ligand>
</feature>
<dbReference type="InterPro" id="IPR011698">
    <property type="entry name" value="GATase_3"/>
</dbReference>
<comment type="function">
    <text evidence="2">The lipid II isoglutaminyl synthase complex catalyzes the formation of alpha-D-isoglutamine in the cell wall lipid II stem peptide. The GatD subunit catalyzes the hydrolysis of glutamine to glutamate and ammonia. The resulting ammonia molecule is channeled to the active site of MurT.</text>
</comment>
<evidence type="ECO:0000259" key="3">
    <source>
        <dbReference type="Pfam" id="PF07685"/>
    </source>
</evidence>
<accession>A0A261F882</accession>
<comment type="catalytic activity">
    <reaction evidence="2">
        <text>beta-D-GlcNAc-(1-&gt;4)-Mur2Ac(oyl-L-Ala-gamma-D-Glu-L-Lys-D-Ala-D-Ala)-di-trans,octa-cis-undecaprenyl diphosphate + L-glutamine + ATP + H2O = beta-D-GlcNAc-(1-&gt;4)-Mur2Ac(oyl-L-Ala-D-isoglutaminyl-L-Lys-D-Ala-D-Ala)-di-trans,octa-cis-undecaprenyl diphosphate + L-glutamate + ADP + phosphate + H(+)</text>
        <dbReference type="Rhea" id="RHEA:57928"/>
        <dbReference type="ChEBI" id="CHEBI:15377"/>
        <dbReference type="ChEBI" id="CHEBI:15378"/>
        <dbReference type="ChEBI" id="CHEBI:29985"/>
        <dbReference type="ChEBI" id="CHEBI:30616"/>
        <dbReference type="ChEBI" id="CHEBI:43474"/>
        <dbReference type="ChEBI" id="CHEBI:58359"/>
        <dbReference type="ChEBI" id="CHEBI:60033"/>
        <dbReference type="ChEBI" id="CHEBI:62233"/>
        <dbReference type="ChEBI" id="CHEBI:456216"/>
        <dbReference type="EC" id="6.3.5.13"/>
    </reaction>
</comment>
<keyword evidence="1 2" id="KW-0315">Glutamine amidotransferase</keyword>
<feature type="domain" description="CobB/CobQ-like glutamine amidotransferase" evidence="3">
    <location>
        <begin position="48"/>
        <end position="238"/>
    </location>
</feature>
<comment type="caution">
    <text evidence="4">The sequence shown here is derived from an EMBL/GenBank/DDBJ whole genome shotgun (WGS) entry which is preliminary data.</text>
</comment>
<proteinExistence type="inferred from homology"/>
<sequence length="288" mass="31768">MSELEDRIHTVEGENHLHLAESEDHLHSGEAENRINVIDDRVRPAVDIVSLYPRDMNIYGDTGNVLVVAKRLWLYGYQPVVHYVNQGDAWPEHVDIILGGGGQDSGQKKIQDDLMARAPQLRQMADEGVPMLVICGLYQLFGNFFRTIDGDEIPGIGIFDAETLGKTARLIGNLVASSDYGTLVGYENHSGQTFLHGQTKALGRVTSGEGNNAEDETEGAQKNNVIGTYMHGSVLPKNPKLADFLVMKAVEHRYGSFTNLADSSMQAELEKLDECARQASQVAQHRPR</sequence>
<feature type="active site" evidence="2">
    <location>
        <position position="231"/>
    </location>
</feature>
<evidence type="ECO:0000313" key="4">
    <source>
        <dbReference type="EMBL" id="OZG55233.1"/>
    </source>
</evidence>
<gene>
    <name evidence="2" type="primary">gatD</name>
    <name evidence="4" type="ORF">AEAE_1211</name>
</gene>
<keyword evidence="4" id="KW-0808">Transferase</keyword>
<dbReference type="PANTHER" id="PTHR21343">
    <property type="entry name" value="DETHIOBIOTIN SYNTHETASE"/>
    <property type="match status" value="1"/>
</dbReference>
<dbReference type="GO" id="GO:0140282">
    <property type="term" value="F:carbon-nitrogen ligase activity on lipid II"/>
    <property type="evidence" value="ECO:0007669"/>
    <property type="project" value="UniProtKB-UniRule"/>
</dbReference>
<dbReference type="InterPro" id="IPR033949">
    <property type="entry name" value="CobQ_GATase1"/>
</dbReference>
<keyword evidence="2" id="KW-0133">Cell shape</keyword>
<reference evidence="4 5" key="1">
    <citation type="journal article" date="2017" name="BMC Genomics">
        <title>Comparative genomic and phylogenomic analyses of the Bifidobacteriaceae family.</title>
        <authorList>
            <person name="Lugli G.A."/>
            <person name="Milani C."/>
            <person name="Turroni F."/>
            <person name="Duranti S."/>
            <person name="Mancabelli L."/>
            <person name="Mangifesta M."/>
            <person name="Ferrario C."/>
            <person name="Modesto M."/>
            <person name="Mattarelli P."/>
            <person name="Jiri K."/>
            <person name="van Sinderen D."/>
            <person name="Ventura M."/>
        </authorList>
    </citation>
    <scope>NUCLEOTIDE SEQUENCE [LARGE SCALE GENOMIC DNA]</scope>
    <source>
        <strain evidence="4 5">LMG 21773</strain>
    </source>
</reference>
<dbReference type="RefSeq" id="WP_094690288.1">
    <property type="nucleotide sequence ID" value="NZ_JACBYZ010000001.1"/>
</dbReference>
<evidence type="ECO:0000256" key="2">
    <source>
        <dbReference type="HAMAP-Rule" id="MF_02213"/>
    </source>
</evidence>
<dbReference type="EC" id="6.3.5.13" evidence="2"/>
<dbReference type="GO" id="GO:0009236">
    <property type="term" value="P:cobalamin biosynthetic process"/>
    <property type="evidence" value="ECO:0007669"/>
    <property type="project" value="InterPro"/>
</dbReference>
<feature type="active site" description="Nucleophile" evidence="2">
    <location>
        <position position="135"/>
    </location>
</feature>
<dbReference type="OrthoDB" id="9782045at2"/>
<comment type="subunit">
    <text evidence="2">Forms a heterodimer with MurT.</text>
</comment>
<keyword evidence="2" id="KW-0436">Ligase</keyword>
<dbReference type="GO" id="GO:0071555">
    <property type="term" value="P:cell wall organization"/>
    <property type="evidence" value="ECO:0007669"/>
    <property type="project" value="UniProtKB-KW"/>
</dbReference>
<protein>
    <recommendedName>
        <fullName evidence="2">Lipid II isoglutaminyl synthase (glutamine-hydrolyzing) subunit GatD</fullName>
        <ecNumber evidence="2">6.3.5.13</ecNumber>
    </recommendedName>
    <alternativeName>
        <fullName evidence="2">Lipid II isoglutaminyl synthase glutaminase subunit</fullName>
        <ecNumber evidence="2">3.5.1.2</ecNumber>
    </alternativeName>
</protein>
<comment type="pathway">
    <text evidence="2">Cell wall biogenesis; peptidoglycan biosynthesis.</text>
</comment>
<dbReference type="Pfam" id="PF07685">
    <property type="entry name" value="GATase_3"/>
    <property type="match status" value="1"/>
</dbReference>